<dbReference type="RefSeq" id="WP_163458679.1">
    <property type="nucleotide sequence ID" value="NZ_JAAGOH010000020.1"/>
</dbReference>
<feature type="compositionally biased region" description="Basic and acidic residues" evidence="1">
    <location>
        <begin position="421"/>
        <end position="470"/>
    </location>
</feature>
<reference evidence="2 3" key="1">
    <citation type="submission" date="2020-02" db="EMBL/GenBank/DDBJ databases">
        <title>Ideonella bacterium strain TBM-1.</title>
        <authorList>
            <person name="Chen W.-M."/>
        </authorList>
    </citation>
    <scope>NUCLEOTIDE SEQUENCE [LARGE SCALE GENOMIC DNA]</scope>
    <source>
        <strain evidence="2 3">TBM-1</strain>
    </source>
</reference>
<evidence type="ECO:0000313" key="2">
    <source>
        <dbReference type="EMBL" id="NDY92628.1"/>
    </source>
</evidence>
<comment type="caution">
    <text evidence="2">The sequence shown here is derived from an EMBL/GenBank/DDBJ whole genome shotgun (WGS) entry which is preliminary data.</text>
</comment>
<dbReference type="SUPFAM" id="SSF52540">
    <property type="entry name" value="P-loop containing nucleoside triphosphate hydrolases"/>
    <property type="match status" value="1"/>
</dbReference>
<protein>
    <submittedName>
        <fullName evidence="2">Cell envelope integrity protein TolA</fullName>
    </submittedName>
</protein>
<evidence type="ECO:0000256" key="1">
    <source>
        <dbReference type="SAM" id="MobiDB-lite"/>
    </source>
</evidence>
<sequence>MAKTCIVHVGMHKTGTSSIQQTLFRNASLQGLHYVDLDTPNASYPMLLAFAERLEGLPYYGRLGTPLSELEVLRQRMRDTLVKELSKPFERFLISGEEISKMSETEVRAMADLLRSCVDEVRVVAYVRDVKGYMESALQQRLKGGSLDLGRRMRVLYPDYRDRFQKFETVFGPDRVSLWPFRPDAFPERCVVRDLAARLDFRLDLGTIVRSNESMSAEAAALLYLVRKWLPPLPKGQDSLAGERKLVRAISHLPGRKLRLAPQTVLETATPQADDLAWIAARVGQELLLPGVAGEGDLRDEEDLVALARSCVPWLAGQLGEPLATDMSVEDLAWCLARLRNLHCPQALTTRDALQAHLQQQELDRLQRRQARKARQAALQTPVRRGGRRKAVEAAGVPATPEPPAAPGERVSELLQQLRADFAKPPRTPAEERAARQAEREHKQALRAQREASRAGRQALRDVRKAERKAQRQTSPAGDDAGGA</sequence>
<feature type="region of interest" description="Disordered" evidence="1">
    <location>
        <begin position="370"/>
        <end position="409"/>
    </location>
</feature>
<dbReference type="Proteomes" id="UP000484255">
    <property type="component" value="Unassembled WGS sequence"/>
</dbReference>
<dbReference type="InterPro" id="IPR027417">
    <property type="entry name" value="P-loop_NTPase"/>
</dbReference>
<organism evidence="2 3">
    <name type="scientific">Ideonella livida</name>
    <dbReference type="NCBI Taxonomy" id="2707176"/>
    <lineage>
        <taxon>Bacteria</taxon>
        <taxon>Pseudomonadati</taxon>
        <taxon>Pseudomonadota</taxon>
        <taxon>Betaproteobacteria</taxon>
        <taxon>Burkholderiales</taxon>
        <taxon>Sphaerotilaceae</taxon>
        <taxon>Ideonella</taxon>
    </lineage>
</organism>
<proteinExistence type="predicted"/>
<dbReference type="EMBL" id="JAAGOH010000020">
    <property type="protein sequence ID" value="NDY92628.1"/>
    <property type="molecule type" value="Genomic_DNA"/>
</dbReference>
<name>A0A7C9PIG2_9BURK</name>
<gene>
    <name evidence="2" type="ORF">G3A44_15670</name>
</gene>
<feature type="region of interest" description="Disordered" evidence="1">
    <location>
        <begin position="421"/>
        <end position="484"/>
    </location>
</feature>
<dbReference type="AlphaFoldDB" id="A0A7C9PIG2"/>
<keyword evidence="3" id="KW-1185">Reference proteome</keyword>
<evidence type="ECO:0000313" key="3">
    <source>
        <dbReference type="Proteomes" id="UP000484255"/>
    </source>
</evidence>
<accession>A0A7C9PIG2</accession>